<dbReference type="RefSeq" id="WP_082642078.1">
    <property type="nucleotide sequence ID" value="NZ_FMYG01000001.1"/>
</dbReference>
<dbReference type="InterPro" id="IPR036390">
    <property type="entry name" value="WH_DNA-bd_sf"/>
</dbReference>
<dbReference type="GO" id="GO:0006950">
    <property type="term" value="P:response to stress"/>
    <property type="evidence" value="ECO:0007669"/>
    <property type="project" value="TreeGrafter"/>
</dbReference>
<dbReference type="SMART" id="SM00347">
    <property type="entry name" value="HTH_MARR"/>
    <property type="match status" value="1"/>
</dbReference>
<dbReference type="Gene3D" id="1.10.10.10">
    <property type="entry name" value="Winged helix-like DNA-binding domain superfamily/Winged helix DNA-binding domain"/>
    <property type="match status" value="1"/>
</dbReference>
<evidence type="ECO:0000259" key="1">
    <source>
        <dbReference type="PROSITE" id="PS50995"/>
    </source>
</evidence>
<name>A0A1G6GK62_9MICO</name>
<dbReference type="InterPro" id="IPR039422">
    <property type="entry name" value="MarR/SlyA-like"/>
</dbReference>
<sequence>MMNAETGETSPLMAALALYSWERDDAAARARKQLGVNELDAKALAYISLNPGVRPSELAGHLGVTSAGITTLVERLVRRGIMRREADENDRRVSHIHLAIDLEKEPWSQLAHFQNTFRGVVEQLDPEVEQDFATFLRHATLAAKEQAASVDRAAVTGVPAA</sequence>
<dbReference type="GO" id="GO:0003677">
    <property type="term" value="F:DNA binding"/>
    <property type="evidence" value="ECO:0007669"/>
    <property type="project" value="UniProtKB-KW"/>
</dbReference>
<gene>
    <name evidence="2" type="ORF">SAMN05216418_0348</name>
</gene>
<dbReference type="InterPro" id="IPR000835">
    <property type="entry name" value="HTH_MarR-typ"/>
</dbReference>
<reference evidence="2 3" key="1">
    <citation type="submission" date="2016-09" db="EMBL/GenBank/DDBJ databases">
        <authorList>
            <person name="Capua I."/>
            <person name="De Benedictis P."/>
            <person name="Joannis T."/>
            <person name="Lombin L.H."/>
            <person name="Cattoli G."/>
        </authorList>
    </citation>
    <scope>NUCLEOTIDE SEQUENCE [LARGE SCALE GENOMIC DNA]</scope>
    <source>
        <strain evidence="2 3">NIO-1002</strain>
    </source>
</reference>
<dbReference type="InterPro" id="IPR036388">
    <property type="entry name" value="WH-like_DNA-bd_sf"/>
</dbReference>
<proteinExistence type="predicted"/>
<dbReference type="SUPFAM" id="SSF46785">
    <property type="entry name" value="Winged helix' DNA-binding domain"/>
    <property type="match status" value="1"/>
</dbReference>
<dbReference type="STRING" id="993073.AS029_00575"/>
<dbReference type="Proteomes" id="UP000183203">
    <property type="component" value="Unassembled WGS sequence"/>
</dbReference>
<dbReference type="AlphaFoldDB" id="A0A1G6GK62"/>
<evidence type="ECO:0000313" key="3">
    <source>
        <dbReference type="Proteomes" id="UP000183203"/>
    </source>
</evidence>
<keyword evidence="2" id="KW-0238">DNA-binding</keyword>
<dbReference type="PROSITE" id="PS50995">
    <property type="entry name" value="HTH_MARR_2"/>
    <property type="match status" value="1"/>
</dbReference>
<accession>A0A1G6GK62</accession>
<organism evidence="2 3">
    <name type="scientific">Microbacterium enclense</name>
    <dbReference type="NCBI Taxonomy" id="993073"/>
    <lineage>
        <taxon>Bacteria</taxon>
        <taxon>Bacillati</taxon>
        <taxon>Actinomycetota</taxon>
        <taxon>Actinomycetes</taxon>
        <taxon>Micrococcales</taxon>
        <taxon>Microbacteriaceae</taxon>
        <taxon>Microbacterium</taxon>
    </lineage>
</organism>
<dbReference type="Pfam" id="PF01047">
    <property type="entry name" value="MarR"/>
    <property type="match status" value="1"/>
</dbReference>
<evidence type="ECO:0000313" key="2">
    <source>
        <dbReference type="EMBL" id="SDB82299.1"/>
    </source>
</evidence>
<dbReference type="EMBL" id="FMYG01000001">
    <property type="protein sequence ID" value="SDB82299.1"/>
    <property type="molecule type" value="Genomic_DNA"/>
</dbReference>
<dbReference type="GO" id="GO:0003700">
    <property type="term" value="F:DNA-binding transcription factor activity"/>
    <property type="evidence" value="ECO:0007669"/>
    <property type="project" value="InterPro"/>
</dbReference>
<protein>
    <submittedName>
        <fullName evidence="2">DNA-binding transcriptional regulator, MarR family</fullName>
    </submittedName>
</protein>
<dbReference type="OrthoDB" id="162531at2"/>
<feature type="domain" description="HTH marR-type" evidence="1">
    <location>
        <begin position="9"/>
        <end position="142"/>
    </location>
</feature>
<dbReference type="PANTHER" id="PTHR33164:SF43">
    <property type="entry name" value="HTH-TYPE TRANSCRIPTIONAL REPRESSOR YETL"/>
    <property type="match status" value="1"/>
</dbReference>
<dbReference type="PANTHER" id="PTHR33164">
    <property type="entry name" value="TRANSCRIPTIONAL REGULATOR, MARR FAMILY"/>
    <property type="match status" value="1"/>
</dbReference>